<dbReference type="PROSITE" id="PS00585">
    <property type="entry name" value="RIBOSOMAL_S5"/>
    <property type="match status" value="1"/>
</dbReference>
<dbReference type="GO" id="GO:0006412">
    <property type="term" value="P:translation"/>
    <property type="evidence" value="ECO:0007669"/>
    <property type="project" value="InterPro"/>
</dbReference>
<evidence type="ECO:0000256" key="2">
    <source>
        <dbReference type="ARBA" id="ARBA00008945"/>
    </source>
</evidence>
<evidence type="ECO:0000256" key="9">
    <source>
        <dbReference type="RuleBase" id="RU003823"/>
    </source>
</evidence>
<dbReference type="Gene3D" id="3.30.230.10">
    <property type="match status" value="1"/>
</dbReference>
<gene>
    <name evidence="12" type="ORF">FOMPIDRAFT_1025690</name>
</gene>
<dbReference type="SUPFAM" id="SSF54211">
    <property type="entry name" value="Ribosomal protein S5 domain 2-like"/>
    <property type="match status" value="1"/>
</dbReference>
<evidence type="ECO:0000256" key="3">
    <source>
        <dbReference type="ARBA" id="ARBA00022980"/>
    </source>
</evidence>
<dbReference type="PANTHER" id="PTHR48277:SF1">
    <property type="entry name" value="MITOCHONDRIAL RIBOSOMAL PROTEIN S5"/>
    <property type="match status" value="1"/>
</dbReference>
<dbReference type="GO" id="GO:0003735">
    <property type="term" value="F:structural constituent of ribosome"/>
    <property type="evidence" value="ECO:0007669"/>
    <property type="project" value="UniProtKB-UniRule"/>
</dbReference>
<sequence>MTLAARPRPSSLLLRQYATDTPPTPQSAASSSKDEDIEIPERAHPYAPDLMQPEALMDLADSTTFEPSRRTKFRNSVTTRNDEHSMFEVYRDQMGVDPESLEEKWFEAKDLFDVPLAAEWSQGKIYVAPIVVRRVTHQTGKGKMHAIQALVVAGNKNGLLGFGFGKHEDFEMAFPMAVKEALRKMDYIERFEDRTVWTEMQHKFGATTVIMRPRPVGFGLRCNPNIYHILKAAGIKDISAKVWGSRNPVQIVNCVTQMLMPGCAPLGMGNGIGGKGRRTDKLVGMQTKDELERLRGRKLVPLRYP</sequence>
<dbReference type="AlphaFoldDB" id="S8DWS0"/>
<dbReference type="Gene3D" id="3.30.160.20">
    <property type="match status" value="1"/>
</dbReference>
<dbReference type="InParanoid" id="S8DWS0"/>
<evidence type="ECO:0000256" key="10">
    <source>
        <dbReference type="SAM" id="MobiDB-lite"/>
    </source>
</evidence>
<evidence type="ECO:0000256" key="8">
    <source>
        <dbReference type="PROSITE-ProRule" id="PRU00268"/>
    </source>
</evidence>
<dbReference type="GO" id="GO:0005743">
    <property type="term" value="C:mitochondrial inner membrane"/>
    <property type="evidence" value="ECO:0007669"/>
    <property type="project" value="UniProtKB-ARBA"/>
</dbReference>
<dbReference type="STRING" id="743788.S8DWS0"/>
<dbReference type="InterPro" id="IPR014721">
    <property type="entry name" value="Ribsml_uS5_D2-typ_fold_subgr"/>
</dbReference>
<dbReference type="Pfam" id="PF03719">
    <property type="entry name" value="Ribosomal_S5_C"/>
    <property type="match status" value="1"/>
</dbReference>
<dbReference type="PROSITE" id="PS50881">
    <property type="entry name" value="S5_DSRBD"/>
    <property type="match status" value="1"/>
</dbReference>
<dbReference type="PANTHER" id="PTHR48277">
    <property type="entry name" value="MITOCHONDRIAL RIBOSOMAL PROTEIN S5"/>
    <property type="match status" value="1"/>
</dbReference>
<feature type="region of interest" description="Disordered" evidence="10">
    <location>
        <begin position="1"/>
        <end position="38"/>
    </location>
</feature>
<evidence type="ECO:0000256" key="1">
    <source>
        <dbReference type="ARBA" id="ARBA00004173"/>
    </source>
</evidence>
<feature type="domain" description="S5 DRBM" evidence="11">
    <location>
        <begin position="125"/>
        <end position="188"/>
    </location>
</feature>
<dbReference type="EMBL" id="KE504203">
    <property type="protein sequence ID" value="EPS95628.1"/>
    <property type="molecule type" value="Genomic_DNA"/>
</dbReference>
<evidence type="ECO:0000256" key="5">
    <source>
        <dbReference type="ARBA" id="ARBA00023274"/>
    </source>
</evidence>
<name>S8DWS0_FOMSC</name>
<dbReference type="eggNOG" id="KOG2646">
    <property type="taxonomic scope" value="Eukaryota"/>
</dbReference>
<dbReference type="InterPro" id="IPR020568">
    <property type="entry name" value="Ribosomal_Su5_D2-typ_SF"/>
</dbReference>
<dbReference type="InterPro" id="IPR018192">
    <property type="entry name" value="Ribosomal_uS5_N_CS"/>
</dbReference>
<keyword evidence="13" id="KW-1185">Reference proteome</keyword>
<dbReference type="InterPro" id="IPR005324">
    <property type="entry name" value="Ribosomal_uS5_C"/>
</dbReference>
<comment type="similarity">
    <text evidence="2 9">Belongs to the universal ribosomal protein uS5 family.</text>
</comment>
<dbReference type="SUPFAM" id="SSF54768">
    <property type="entry name" value="dsRNA-binding domain-like"/>
    <property type="match status" value="1"/>
</dbReference>
<organism evidence="12 13">
    <name type="scientific">Fomitopsis schrenkii</name>
    <name type="common">Brown rot fungus</name>
    <dbReference type="NCBI Taxonomy" id="2126942"/>
    <lineage>
        <taxon>Eukaryota</taxon>
        <taxon>Fungi</taxon>
        <taxon>Dikarya</taxon>
        <taxon>Basidiomycota</taxon>
        <taxon>Agaricomycotina</taxon>
        <taxon>Agaricomycetes</taxon>
        <taxon>Polyporales</taxon>
        <taxon>Fomitopsis</taxon>
    </lineage>
</organism>
<comment type="subcellular location">
    <subcellularLocation>
        <location evidence="1">Mitochondrion</location>
    </subcellularLocation>
</comment>
<dbReference type="InterPro" id="IPR000851">
    <property type="entry name" value="Ribosomal_uS5"/>
</dbReference>
<protein>
    <recommendedName>
        <fullName evidence="6">Small ribosomal subunit protein uS5m</fullName>
    </recommendedName>
    <alternativeName>
        <fullName evidence="7">28S ribosomal protein S5, mitochondrial</fullName>
    </alternativeName>
</protein>
<dbReference type="HOGENOM" id="CLU_038700_2_0_1"/>
<dbReference type="InterPro" id="IPR013810">
    <property type="entry name" value="Ribosomal_uS5_N"/>
</dbReference>
<keyword evidence="4" id="KW-0496">Mitochondrion</keyword>
<evidence type="ECO:0000256" key="6">
    <source>
        <dbReference type="ARBA" id="ARBA00039335"/>
    </source>
</evidence>
<accession>S8DWS0</accession>
<keyword evidence="5 8" id="KW-0687">Ribonucleoprotein</keyword>
<dbReference type="GO" id="GO:0005763">
    <property type="term" value="C:mitochondrial small ribosomal subunit"/>
    <property type="evidence" value="ECO:0007669"/>
    <property type="project" value="UniProtKB-ARBA"/>
</dbReference>
<evidence type="ECO:0000313" key="13">
    <source>
        <dbReference type="Proteomes" id="UP000015241"/>
    </source>
</evidence>
<proteinExistence type="inferred from homology"/>
<evidence type="ECO:0000256" key="4">
    <source>
        <dbReference type="ARBA" id="ARBA00023128"/>
    </source>
</evidence>
<dbReference type="GO" id="GO:0003723">
    <property type="term" value="F:RNA binding"/>
    <property type="evidence" value="ECO:0007669"/>
    <property type="project" value="InterPro"/>
</dbReference>
<dbReference type="Pfam" id="PF00333">
    <property type="entry name" value="Ribosomal_S5"/>
    <property type="match status" value="1"/>
</dbReference>
<dbReference type="FunFam" id="3.30.160.20:FF:000022">
    <property type="entry name" value="28S ribosomal protein S5, mitochondrial"/>
    <property type="match status" value="1"/>
</dbReference>
<dbReference type="OrthoDB" id="309483at2759"/>
<dbReference type="FunFam" id="3.30.230.10:FF:000002">
    <property type="entry name" value="30S ribosomal protein S5"/>
    <property type="match status" value="1"/>
</dbReference>
<evidence type="ECO:0000259" key="11">
    <source>
        <dbReference type="PROSITE" id="PS50881"/>
    </source>
</evidence>
<reference evidence="12 13" key="1">
    <citation type="journal article" date="2012" name="Science">
        <title>The Paleozoic origin of enzymatic lignin decomposition reconstructed from 31 fungal genomes.</title>
        <authorList>
            <person name="Floudas D."/>
            <person name="Binder M."/>
            <person name="Riley R."/>
            <person name="Barry K."/>
            <person name="Blanchette R.A."/>
            <person name="Henrissat B."/>
            <person name="Martinez A.T."/>
            <person name="Otillar R."/>
            <person name="Spatafora J.W."/>
            <person name="Yadav J.S."/>
            <person name="Aerts A."/>
            <person name="Benoit I."/>
            <person name="Boyd A."/>
            <person name="Carlson A."/>
            <person name="Copeland A."/>
            <person name="Coutinho P.M."/>
            <person name="de Vries R.P."/>
            <person name="Ferreira P."/>
            <person name="Findley K."/>
            <person name="Foster B."/>
            <person name="Gaskell J."/>
            <person name="Glotzer D."/>
            <person name="Gorecki P."/>
            <person name="Heitman J."/>
            <person name="Hesse C."/>
            <person name="Hori C."/>
            <person name="Igarashi K."/>
            <person name="Jurgens J.A."/>
            <person name="Kallen N."/>
            <person name="Kersten P."/>
            <person name="Kohler A."/>
            <person name="Kuees U."/>
            <person name="Kumar T.K.A."/>
            <person name="Kuo A."/>
            <person name="LaButti K."/>
            <person name="Larrondo L.F."/>
            <person name="Lindquist E."/>
            <person name="Ling A."/>
            <person name="Lombard V."/>
            <person name="Lucas S."/>
            <person name="Lundell T."/>
            <person name="Martin R."/>
            <person name="McLaughlin D.J."/>
            <person name="Morgenstern I."/>
            <person name="Morin E."/>
            <person name="Murat C."/>
            <person name="Nagy L.G."/>
            <person name="Nolan M."/>
            <person name="Ohm R.A."/>
            <person name="Patyshakuliyeva A."/>
            <person name="Rokas A."/>
            <person name="Ruiz-Duenas F.J."/>
            <person name="Sabat G."/>
            <person name="Salamov A."/>
            <person name="Samejima M."/>
            <person name="Schmutz J."/>
            <person name="Slot J.C."/>
            <person name="St John F."/>
            <person name="Stenlid J."/>
            <person name="Sun H."/>
            <person name="Sun S."/>
            <person name="Syed K."/>
            <person name="Tsang A."/>
            <person name="Wiebenga A."/>
            <person name="Young D."/>
            <person name="Pisabarro A."/>
            <person name="Eastwood D.C."/>
            <person name="Martin F."/>
            <person name="Cullen D."/>
            <person name="Grigoriev I.V."/>
            <person name="Hibbett D.S."/>
        </authorList>
    </citation>
    <scope>NUCLEOTIDE SEQUENCE</scope>
    <source>
        <strain evidence="13">FP-58527</strain>
    </source>
</reference>
<keyword evidence="3 8" id="KW-0689">Ribosomal protein</keyword>
<evidence type="ECO:0000313" key="12">
    <source>
        <dbReference type="EMBL" id="EPS95628.1"/>
    </source>
</evidence>
<feature type="compositionally biased region" description="Low complexity" evidence="10">
    <location>
        <begin position="18"/>
        <end position="31"/>
    </location>
</feature>
<dbReference type="Proteomes" id="UP000015241">
    <property type="component" value="Unassembled WGS sequence"/>
</dbReference>
<evidence type="ECO:0000256" key="7">
    <source>
        <dbReference type="ARBA" id="ARBA00041606"/>
    </source>
</evidence>